<dbReference type="Pfam" id="PF01865">
    <property type="entry name" value="PhoU_div"/>
    <property type="match status" value="1"/>
</dbReference>
<dbReference type="InterPro" id="IPR038078">
    <property type="entry name" value="PhoU-like_sf"/>
</dbReference>
<reference evidence="2 3" key="1">
    <citation type="submission" date="2024-01" db="EMBL/GenBank/DDBJ databases">
        <title>Multi-omics insights into the function and evolution of sodium benzoate biodegradation pathways in Benzoatithermus flavus gen. nov., sp. nov. from hot spring.</title>
        <authorList>
            <person name="Hu C.-J."/>
            <person name="Li W.-J."/>
        </authorList>
    </citation>
    <scope>NUCLEOTIDE SEQUENCE [LARGE SCALE GENOMIC DNA]</scope>
    <source>
        <strain evidence="2 3">SYSU G07066</strain>
    </source>
</reference>
<organism evidence="2 3">
    <name type="scientific">Benzoatithermus flavus</name>
    <dbReference type="NCBI Taxonomy" id="3108223"/>
    <lineage>
        <taxon>Bacteria</taxon>
        <taxon>Pseudomonadati</taxon>
        <taxon>Pseudomonadota</taxon>
        <taxon>Alphaproteobacteria</taxon>
        <taxon>Geminicoccales</taxon>
        <taxon>Geminicoccaceae</taxon>
        <taxon>Benzoatithermus</taxon>
    </lineage>
</organism>
<proteinExistence type="inferred from homology"/>
<dbReference type="InterPro" id="IPR018445">
    <property type="entry name" value="Put_Phosphate_transp_reg"/>
</dbReference>
<dbReference type="PANTHER" id="PTHR37298:SF1">
    <property type="entry name" value="UPF0111 PROTEIN YKAA"/>
    <property type="match status" value="1"/>
</dbReference>
<sequence>MMRWFQAMMPKEERFFDLFVAHSRVLVAGAEALRSLMDGGEHVVQCCRTIMDKEHEADGIAHEVMLAVRRTFITPFDRGDIKDLITSMDDAIDQMQKTAKAIMLFEVRDFEPEMREMADAIVQCAGLTQEVVPLLADIHKETARISRLCGQIIKIEGHADEIHENGLKRLYRTHAATNPMAYITGSEIYDHLERVVDRFDDIADEIQGIVIEQV</sequence>
<dbReference type="Gene3D" id="1.20.58.220">
    <property type="entry name" value="Phosphate transport system protein phou homolog 2, domain 2"/>
    <property type="match status" value="1"/>
</dbReference>
<comment type="similarity">
    <text evidence="1">Belongs to the UPF0111 family.</text>
</comment>
<accession>A0ABU8XKH0</accession>
<gene>
    <name evidence="2" type="ORF">U1T56_00870</name>
</gene>
<dbReference type="InterPro" id="IPR052912">
    <property type="entry name" value="UPF0111_domain"/>
</dbReference>
<dbReference type="EMBL" id="JBBLZC010000001">
    <property type="protein sequence ID" value="MEK0081688.1"/>
    <property type="molecule type" value="Genomic_DNA"/>
</dbReference>
<dbReference type="RefSeq" id="WP_418157538.1">
    <property type="nucleotide sequence ID" value="NZ_JBBLZC010000001.1"/>
</dbReference>
<dbReference type="Proteomes" id="UP001375743">
    <property type="component" value="Unassembled WGS sequence"/>
</dbReference>
<evidence type="ECO:0000256" key="1">
    <source>
        <dbReference type="ARBA" id="ARBA00008591"/>
    </source>
</evidence>
<protein>
    <submittedName>
        <fullName evidence="2">DUF47 domain-containing protein</fullName>
    </submittedName>
</protein>
<keyword evidence="3" id="KW-1185">Reference proteome</keyword>
<evidence type="ECO:0000313" key="3">
    <source>
        <dbReference type="Proteomes" id="UP001375743"/>
    </source>
</evidence>
<name>A0ABU8XKH0_9PROT</name>
<dbReference type="PANTHER" id="PTHR37298">
    <property type="entry name" value="UPF0111 PROTEIN YKAA"/>
    <property type="match status" value="1"/>
</dbReference>
<comment type="caution">
    <text evidence="2">The sequence shown here is derived from an EMBL/GenBank/DDBJ whole genome shotgun (WGS) entry which is preliminary data.</text>
</comment>
<evidence type="ECO:0000313" key="2">
    <source>
        <dbReference type="EMBL" id="MEK0081688.1"/>
    </source>
</evidence>